<evidence type="ECO:0000256" key="3">
    <source>
        <dbReference type="ARBA" id="ARBA00005174"/>
    </source>
</evidence>
<dbReference type="EC" id="6.3.4.13" evidence="4"/>
<dbReference type="Pfam" id="PF02843">
    <property type="entry name" value="GARS_C"/>
    <property type="match status" value="1"/>
</dbReference>
<dbReference type="InterPro" id="IPR011054">
    <property type="entry name" value="Rudment_hybrid_motif"/>
</dbReference>
<dbReference type="Gene3D" id="3.90.600.10">
    <property type="entry name" value="Phosphoribosylglycinamide synthetase, C-terminal domain"/>
    <property type="match status" value="1"/>
</dbReference>
<dbReference type="EMBL" id="AFCU01001685">
    <property type="protein sequence ID" value="EHC81670.1"/>
    <property type="molecule type" value="Genomic_DNA"/>
</dbReference>
<dbReference type="SUPFAM" id="SSF51246">
    <property type="entry name" value="Rudiment single hybrid motif"/>
    <property type="match status" value="1"/>
</dbReference>
<comment type="cofactor">
    <cofactor evidence="1">
        <name>Mn(2+)</name>
        <dbReference type="ChEBI" id="CHEBI:29035"/>
    </cofactor>
</comment>
<dbReference type="Pfam" id="PF01071">
    <property type="entry name" value="GARS_A"/>
    <property type="match status" value="1"/>
</dbReference>
<dbReference type="InterPro" id="IPR020559">
    <property type="entry name" value="PRibGlycinamide_synth_CS"/>
</dbReference>
<dbReference type="SMART" id="SM01210">
    <property type="entry name" value="GARS_C"/>
    <property type="match status" value="1"/>
</dbReference>
<dbReference type="SMART" id="SM01209">
    <property type="entry name" value="GARS_A"/>
    <property type="match status" value="1"/>
</dbReference>
<proteinExistence type="inferred from homology"/>
<dbReference type="PROSITE" id="PS50975">
    <property type="entry name" value="ATP_GRASP"/>
    <property type="match status" value="1"/>
</dbReference>
<dbReference type="PANTHER" id="PTHR43472">
    <property type="entry name" value="PHOSPHORIBOSYLAMINE--GLYCINE LIGASE"/>
    <property type="match status" value="1"/>
</dbReference>
<dbReference type="UniPathway" id="UPA00074">
    <property type="reaction ID" value="UER00125"/>
</dbReference>
<evidence type="ECO:0000313" key="15">
    <source>
        <dbReference type="Proteomes" id="UP000005065"/>
    </source>
</evidence>
<reference evidence="14 15" key="1">
    <citation type="journal article" date="2011" name="BMC Genomics">
        <title>Genome sequencing reveals diversification of virulence factor content and possible host adaptation in distinct subpopulations of Salmonella enterica.</title>
        <authorList>
            <person name="den Bakker H.C."/>
            <person name="Moreno Switt A.I."/>
            <person name="Govoni G."/>
            <person name="Cummings C.A."/>
            <person name="Ranieri M.L."/>
            <person name="Degoricija L."/>
            <person name="Hoelzer K."/>
            <person name="Rodriguez-Rivera L.D."/>
            <person name="Brown S."/>
            <person name="Bolchacova E."/>
            <person name="Furtado M.R."/>
            <person name="Wiedmann M."/>
        </authorList>
    </citation>
    <scope>NUCLEOTIDE SEQUENCE [LARGE SCALE GENOMIC DNA]</scope>
    <source>
        <strain evidence="14 15">A4-543</strain>
    </source>
</reference>
<organism evidence="14 15">
    <name type="scientific">Salmonella enterica subsp. enterica serovar Senftenberg str. A4-543</name>
    <dbReference type="NCBI Taxonomy" id="913082"/>
    <lineage>
        <taxon>Bacteria</taxon>
        <taxon>Pseudomonadati</taxon>
        <taxon>Pseudomonadota</taxon>
        <taxon>Gammaproteobacteria</taxon>
        <taxon>Enterobacterales</taxon>
        <taxon>Enterobacteriaceae</taxon>
        <taxon>Salmonella</taxon>
    </lineage>
</organism>
<dbReference type="InterPro" id="IPR037123">
    <property type="entry name" value="PRibGlycinamide_synth_C_sf"/>
</dbReference>
<name>G5R6D0_SALSE</name>
<evidence type="ECO:0000256" key="4">
    <source>
        <dbReference type="ARBA" id="ARBA00013255"/>
    </source>
</evidence>
<dbReference type="GO" id="GO:0005524">
    <property type="term" value="F:ATP binding"/>
    <property type="evidence" value="ECO:0007669"/>
    <property type="project" value="UniProtKB-UniRule"/>
</dbReference>
<dbReference type="Proteomes" id="UP000005065">
    <property type="component" value="Unassembled WGS sequence"/>
</dbReference>
<dbReference type="InterPro" id="IPR000115">
    <property type="entry name" value="PRibGlycinamide_synth"/>
</dbReference>
<keyword evidence="6 12" id="KW-0547">Nucleotide-binding</keyword>
<evidence type="ECO:0000256" key="9">
    <source>
        <dbReference type="ARBA" id="ARBA00038345"/>
    </source>
</evidence>
<comment type="cofactor">
    <cofactor evidence="2">
        <name>Mg(2+)</name>
        <dbReference type="ChEBI" id="CHEBI:18420"/>
    </cofactor>
</comment>
<dbReference type="GO" id="GO:0004637">
    <property type="term" value="F:phosphoribosylamine-glycine ligase activity"/>
    <property type="evidence" value="ECO:0007669"/>
    <property type="project" value="UniProtKB-EC"/>
</dbReference>
<evidence type="ECO:0000256" key="12">
    <source>
        <dbReference type="PROSITE-ProRule" id="PRU00409"/>
    </source>
</evidence>
<evidence type="ECO:0000313" key="14">
    <source>
        <dbReference type="EMBL" id="EHC81670.1"/>
    </source>
</evidence>
<dbReference type="Gene3D" id="3.30.470.20">
    <property type="entry name" value="ATP-grasp fold, B domain"/>
    <property type="match status" value="1"/>
</dbReference>
<dbReference type="FunFam" id="3.90.600.10:FF:000001">
    <property type="entry name" value="Trifunctional purine biosynthetic protein adenosine-3"/>
    <property type="match status" value="1"/>
</dbReference>
<comment type="similarity">
    <text evidence="9">Belongs to the GARS family.</text>
</comment>
<evidence type="ECO:0000256" key="10">
    <source>
        <dbReference type="ARBA" id="ARBA00042242"/>
    </source>
</evidence>
<protein>
    <recommendedName>
        <fullName evidence="4">phosphoribosylamine--glycine ligase</fullName>
        <ecNumber evidence="4">6.3.4.13</ecNumber>
    </recommendedName>
    <alternativeName>
        <fullName evidence="10">Glycinamide ribonucleotide synthetase</fullName>
    </alternativeName>
    <alternativeName>
        <fullName evidence="11">Phosphoribosylglycinamide synthetase</fullName>
    </alternativeName>
</protein>
<evidence type="ECO:0000256" key="8">
    <source>
        <dbReference type="ARBA" id="ARBA00022840"/>
    </source>
</evidence>
<sequence length="194" mass="21204">APVVTDEVHQRTMERIIWPTVKGMAAEGNTYTGFLYAGLMIDKQGNPKVIEFNCRFGDPETQPIMLRMKSDLVDLCLAACDGKLDEKTSEWDERASLGVVIAAGGYPGNYNTGDEIHGLPLEDAADGKVFHAGTKLADGNRVLTSGGRVLCATALGHTVAEAQKRAYALMTDIRWDGSFSRNDIGWRAIEREQN</sequence>
<comment type="caution">
    <text evidence="14">The sequence shown here is derived from an EMBL/GenBank/DDBJ whole genome shotgun (WGS) entry which is preliminary data.</text>
</comment>
<dbReference type="GO" id="GO:0006189">
    <property type="term" value="P:'de novo' IMP biosynthetic process"/>
    <property type="evidence" value="ECO:0007669"/>
    <property type="project" value="UniProtKB-UniPathway"/>
</dbReference>
<feature type="non-terminal residue" evidence="14">
    <location>
        <position position="1"/>
    </location>
</feature>
<keyword evidence="8 12" id="KW-0067">ATP-binding</keyword>
<comment type="pathway">
    <text evidence="3">Purine metabolism; IMP biosynthesis via de novo pathway; N(1)-(5-phospho-D-ribosyl)glycinamide from 5-phospho-alpha-D-ribose 1-diphosphate: step 2/2.</text>
</comment>
<evidence type="ECO:0000256" key="1">
    <source>
        <dbReference type="ARBA" id="ARBA00001936"/>
    </source>
</evidence>
<evidence type="ECO:0000259" key="13">
    <source>
        <dbReference type="PROSITE" id="PS50975"/>
    </source>
</evidence>
<dbReference type="PATRIC" id="fig|913082.3.peg.4085"/>
<evidence type="ECO:0000256" key="7">
    <source>
        <dbReference type="ARBA" id="ARBA00022755"/>
    </source>
</evidence>
<dbReference type="InterPro" id="IPR020561">
    <property type="entry name" value="PRibGlycinamid_synth_ATP-grasp"/>
</dbReference>
<evidence type="ECO:0000256" key="2">
    <source>
        <dbReference type="ARBA" id="ARBA00001946"/>
    </source>
</evidence>
<evidence type="ECO:0000256" key="6">
    <source>
        <dbReference type="ARBA" id="ARBA00022741"/>
    </source>
</evidence>
<dbReference type="GO" id="GO:0046872">
    <property type="term" value="F:metal ion binding"/>
    <property type="evidence" value="ECO:0007669"/>
    <property type="project" value="InterPro"/>
</dbReference>
<evidence type="ECO:0000256" key="11">
    <source>
        <dbReference type="ARBA" id="ARBA00042864"/>
    </source>
</evidence>
<feature type="domain" description="ATP-grasp" evidence="13">
    <location>
        <begin position="28"/>
        <end position="81"/>
    </location>
</feature>
<dbReference type="AlphaFoldDB" id="G5R6D0"/>
<evidence type="ECO:0000256" key="5">
    <source>
        <dbReference type="ARBA" id="ARBA00022598"/>
    </source>
</evidence>
<keyword evidence="5 14" id="KW-0436">Ligase</keyword>
<dbReference type="SUPFAM" id="SSF56059">
    <property type="entry name" value="Glutathione synthetase ATP-binding domain-like"/>
    <property type="match status" value="1"/>
</dbReference>
<dbReference type="PROSITE" id="PS00184">
    <property type="entry name" value="GARS"/>
    <property type="match status" value="1"/>
</dbReference>
<dbReference type="InterPro" id="IPR011761">
    <property type="entry name" value="ATP-grasp"/>
</dbReference>
<accession>G5R6D0</accession>
<gene>
    <name evidence="14" type="ORF">LTSESEN_5238</name>
</gene>
<dbReference type="PANTHER" id="PTHR43472:SF1">
    <property type="entry name" value="PHOSPHORIBOSYLAMINE--GLYCINE LIGASE, CHLOROPLASTIC"/>
    <property type="match status" value="1"/>
</dbReference>
<dbReference type="GO" id="GO:0009113">
    <property type="term" value="P:purine nucleobase biosynthetic process"/>
    <property type="evidence" value="ECO:0007669"/>
    <property type="project" value="InterPro"/>
</dbReference>
<keyword evidence="7" id="KW-0658">Purine biosynthesis</keyword>
<dbReference type="InterPro" id="IPR020560">
    <property type="entry name" value="PRibGlycinamide_synth_C-dom"/>
</dbReference>